<proteinExistence type="predicted"/>
<accession>A0A0F9IC41</accession>
<sequence>MKVLRIKTKGSLIPSVNIKVENIEEIEIDKFDVLWFDVIDSRMTISERDKIHRELQELFPPNRTLIIQKGYSLHFAECANCGKRINDKKLEGE</sequence>
<reference evidence="1" key="1">
    <citation type="journal article" date="2015" name="Nature">
        <title>Complex archaea that bridge the gap between prokaryotes and eukaryotes.</title>
        <authorList>
            <person name="Spang A."/>
            <person name="Saw J.H."/>
            <person name="Jorgensen S.L."/>
            <person name="Zaremba-Niedzwiedzka K."/>
            <person name="Martijn J."/>
            <person name="Lind A.E."/>
            <person name="van Eijk R."/>
            <person name="Schleper C."/>
            <person name="Guy L."/>
            <person name="Ettema T.J."/>
        </authorList>
    </citation>
    <scope>NUCLEOTIDE SEQUENCE</scope>
</reference>
<evidence type="ECO:0000313" key="1">
    <source>
        <dbReference type="EMBL" id="KKL84957.1"/>
    </source>
</evidence>
<organism evidence="1">
    <name type="scientific">marine sediment metagenome</name>
    <dbReference type="NCBI Taxonomy" id="412755"/>
    <lineage>
        <taxon>unclassified sequences</taxon>
        <taxon>metagenomes</taxon>
        <taxon>ecological metagenomes</taxon>
    </lineage>
</organism>
<protein>
    <submittedName>
        <fullName evidence="1">Uncharacterized protein</fullName>
    </submittedName>
</protein>
<dbReference type="AlphaFoldDB" id="A0A0F9IC41"/>
<name>A0A0F9IC41_9ZZZZ</name>
<dbReference type="EMBL" id="LAZR01021542">
    <property type="protein sequence ID" value="KKL84957.1"/>
    <property type="molecule type" value="Genomic_DNA"/>
</dbReference>
<gene>
    <name evidence="1" type="ORF">LCGC14_1959560</name>
</gene>
<comment type="caution">
    <text evidence="1">The sequence shown here is derived from an EMBL/GenBank/DDBJ whole genome shotgun (WGS) entry which is preliminary data.</text>
</comment>